<dbReference type="EMBL" id="JAPMOU010000004">
    <property type="protein sequence ID" value="MDE1461232.1"/>
    <property type="molecule type" value="Genomic_DNA"/>
</dbReference>
<dbReference type="CDD" id="cd20705">
    <property type="entry name" value="MIX_I"/>
    <property type="match status" value="1"/>
</dbReference>
<evidence type="ECO:0000313" key="1">
    <source>
        <dbReference type="EMBL" id="MDE1461232.1"/>
    </source>
</evidence>
<accession>A0ABT5U6Q3</accession>
<reference evidence="1 2" key="1">
    <citation type="submission" date="2022-11" db="EMBL/GenBank/DDBJ databases">
        <title>Spartinivicinus poritis sp. nov., isolated from scleractinian coral Porites lutea.</title>
        <authorList>
            <person name="Zhang G."/>
            <person name="Cai L."/>
            <person name="Wei Q."/>
        </authorList>
    </citation>
    <scope>NUCLEOTIDE SEQUENCE [LARGE SCALE GENOMIC DNA]</scope>
    <source>
        <strain evidence="1 2">A2-2</strain>
    </source>
</reference>
<organism evidence="1 2">
    <name type="scientific">Spartinivicinus poritis</name>
    <dbReference type="NCBI Taxonomy" id="2994640"/>
    <lineage>
        <taxon>Bacteria</taxon>
        <taxon>Pseudomonadati</taxon>
        <taxon>Pseudomonadota</taxon>
        <taxon>Gammaproteobacteria</taxon>
        <taxon>Oceanospirillales</taxon>
        <taxon>Zooshikellaceae</taxon>
        <taxon>Spartinivicinus</taxon>
    </lineage>
</organism>
<dbReference type="Proteomes" id="UP001528823">
    <property type="component" value="Unassembled WGS sequence"/>
</dbReference>
<proteinExistence type="predicted"/>
<name>A0ABT5U6Q3_9GAMM</name>
<keyword evidence="2" id="KW-1185">Reference proteome</keyword>
<evidence type="ECO:0000313" key="2">
    <source>
        <dbReference type="Proteomes" id="UP001528823"/>
    </source>
</evidence>
<sequence>MHTRFTVGDQTYEIHYRGYPSEDDFFEKLFHSYDEMRQFLDESCRNDPMLESKLTSLAGESGAGNVKERIVQKIQDGVLQISIQGVPTRIPFNVKPRKSKEPEYIPEPVRPDREDKLDLDYKIVVEVAGICQDMNQVVVYGNRQAGLIELNEGATPYKKDGTLHRSLVTISNIPNQPRNLGLRISMHKSNASATEPPLNLPFVENVLPVHKDTEMEEWDNVIIPVKPLGYITENKLRPESDILPHGGWVYVFKEGKVWRELLVNNHQTYRDTRLHYYRSMRTNQFAMDDSEKRKALGAVFHTIWIPFKANGSIITGYRMMYSRKQLTWEQIDQLENSPVALEKRTTPIDAIDIYQSSKHFDLNSGPVGPIAPALLDQNPEVIPPPENPRKKHSNYLDEHRGDKFAVVYLDAVPKVLQLYIQQDIKLINEQKDDIFYLGTTDESWYEQITLKEAEPINDSWIKIAFEDPPEGGEYDLIRVPVNELNAPEFILKGQPYSKLQELTIAGSKAAQTDKSKTD</sequence>
<protein>
    <submittedName>
        <fullName evidence="1">Uncharacterized protein</fullName>
    </submittedName>
</protein>
<comment type="caution">
    <text evidence="1">The sequence shown here is derived from an EMBL/GenBank/DDBJ whole genome shotgun (WGS) entry which is preliminary data.</text>
</comment>
<gene>
    <name evidence="1" type="ORF">ORQ98_04560</name>
</gene>
<dbReference type="RefSeq" id="WP_274687600.1">
    <property type="nucleotide sequence ID" value="NZ_JAPMOU010000004.1"/>
</dbReference>